<dbReference type="PANTHER" id="PTHR31912:SF34">
    <property type="entry name" value="NOTOCHORD-RELATED PROTEIN"/>
    <property type="match status" value="1"/>
</dbReference>
<proteinExistence type="predicted"/>
<evidence type="ECO:0000256" key="1">
    <source>
        <dbReference type="SAM" id="MobiDB-lite"/>
    </source>
</evidence>
<dbReference type="STRING" id="27349.A0A0L6VUK1"/>
<dbReference type="EMBL" id="LAVV01000355">
    <property type="protein sequence ID" value="KNZ64413.1"/>
    <property type="molecule type" value="Genomic_DNA"/>
</dbReference>
<dbReference type="OrthoDB" id="3264327at2759"/>
<sequence>MSAETSCMNHHVPGTSTYLQETRHGCPAFNKNMGNNLCFSRCKNHYEKCVLSHNCSKLTQSQKWLEDLPSNMKPQMWINNQKHFYIFEPLETFQNQLYVCCDPLAIYILNLDHNNVPIFFYTFKHELFAKCIQPQLQKINDSTVQLFIPCQIAYDSPELSITPVNSSKTPIQKSHFTTTNHYKPSANTGCMKLKNTLSYMKKSLFPTMTPLETFPSDGTSTSPSFSLCLGHLILQIKNATSISYQHLTTRTSSKLLVKFEMTLDGFEAYDISIGQPVLVMSMMLFFLADSPMHAKITNTQIPCASLNPCQIYSLHAPQQIHKNSFILQTWKTTIENTYELYNILINQNITSVKNTRKIFGITHSLNNKVIEGKRKKSPTELKTRILALGEEDITQLFNPFLKLQGFDGCKNTPLDILHVFPLGVVKYLVRDFIKTLKKPKEKKKLAELMAIIFIFFPLMDNEQNTLWHSLAHLSSYVFQTHISYMPTYQSELKQHIQFFMSHIIKFTAQWINKPKFDILLHLPLSILCFGTASLFSSEKFESYNDVLRNSSTHSNKQAPGRDIGLIFKLSILALSIIWRRHMLDFFNKNPTIQKSFGYDPKLSCLVEKYPFEKTLTLKLPELPIPQSLSSQFPTGNIHQISALQLNRHEEVKKNHTLFWGCFFVHVSKMERQPNIDLFYGMRPFIETDETRAVHFQDIKSTLNLQRDCPLHAPEDHRRLADLPANIVCPNEWQEIAHLGLSRWGVIEAPAANTADIVKDSPPETPAETPDRATTPTGGIETSPVGWDAGGKSSSVEGSSNILEPPTPHECPPGCEDVLFPPSVAQTSQLGPIAPLVYARAFWGGPG</sequence>
<keyword evidence="3" id="KW-1185">Reference proteome</keyword>
<dbReference type="AlphaFoldDB" id="A0A0L6VUK1"/>
<name>A0A0L6VUK1_9BASI</name>
<reference evidence="2 3" key="1">
    <citation type="submission" date="2015-08" db="EMBL/GenBank/DDBJ databases">
        <title>Next Generation Sequencing and Analysis of the Genome of Puccinia sorghi L Schw, the Causal Agent of Maize Common Rust.</title>
        <authorList>
            <person name="Rochi L."/>
            <person name="Burguener G."/>
            <person name="Darino M."/>
            <person name="Turjanski A."/>
            <person name="Kreff E."/>
            <person name="Dieguez M.J."/>
            <person name="Sacco F."/>
        </authorList>
    </citation>
    <scope>NUCLEOTIDE SEQUENCE [LARGE SCALE GENOMIC DNA]</scope>
    <source>
        <strain evidence="2 3">RO10H11247</strain>
    </source>
</reference>
<gene>
    <name evidence="2" type="ORF">VP01_1031g6</name>
</gene>
<dbReference type="VEuPathDB" id="FungiDB:VP01_1031g6"/>
<dbReference type="PANTHER" id="PTHR31912">
    <property type="entry name" value="IP13529P"/>
    <property type="match status" value="1"/>
</dbReference>
<dbReference type="Proteomes" id="UP000037035">
    <property type="component" value="Unassembled WGS sequence"/>
</dbReference>
<comment type="caution">
    <text evidence="2">The sequence shown here is derived from an EMBL/GenBank/DDBJ whole genome shotgun (WGS) entry which is preliminary data.</text>
</comment>
<feature type="compositionally biased region" description="Polar residues" evidence="1">
    <location>
        <begin position="791"/>
        <end position="801"/>
    </location>
</feature>
<accession>A0A0L6VUK1</accession>
<protein>
    <submittedName>
        <fullName evidence="2">Uncharacterized protein</fullName>
    </submittedName>
</protein>
<feature type="region of interest" description="Disordered" evidence="1">
    <location>
        <begin position="755"/>
        <end position="813"/>
    </location>
</feature>
<evidence type="ECO:0000313" key="2">
    <source>
        <dbReference type="EMBL" id="KNZ64413.1"/>
    </source>
</evidence>
<organism evidence="2 3">
    <name type="scientific">Puccinia sorghi</name>
    <dbReference type="NCBI Taxonomy" id="27349"/>
    <lineage>
        <taxon>Eukaryota</taxon>
        <taxon>Fungi</taxon>
        <taxon>Dikarya</taxon>
        <taxon>Basidiomycota</taxon>
        <taxon>Pucciniomycotina</taxon>
        <taxon>Pucciniomycetes</taxon>
        <taxon>Pucciniales</taxon>
        <taxon>Pucciniaceae</taxon>
        <taxon>Puccinia</taxon>
    </lineage>
</organism>
<evidence type="ECO:0000313" key="3">
    <source>
        <dbReference type="Proteomes" id="UP000037035"/>
    </source>
</evidence>